<evidence type="ECO:0000256" key="4">
    <source>
        <dbReference type="ARBA" id="ARBA00015132"/>
    </source>
</evidence>
<dbReference type="InterPro" id="IPR008927">
    <property type="entry name" value="6-PGluconate_DH-like_C_sf"/>
</dbReference>
<sequence>MKICVHGDTLLAWVSAAKLAETGNNVVMRVDKANYTFEPAREPGLLPLLEQQQQAGRLQITALTEDLPRHINIHLIALDVVLEEIERLTAAILSNSDAKTDILFLVLSTLPVGSLDYLQDIANQKATHLDLRQRVHVVGLPVFGREGTALTDFAKPSMLLVSGDDSGMAVRQTLELMRPFVRQATHVMVVPHTTAELIKLGINAMLATRISFINEMAALAEKLGVDIELVREGLAADPRIGGDYLQPGCGFGGPSFSDDLLSYAKTMKEELDTSGLIDAVLAINESQREILFRKIWRFFHGRLQGLNIAIWGAAFKAGTASLENSVVHPLLEALWAQDCKTTVYDPMAGVSLHEMYGQQPLLTIAESAASAVKHADALVIVTAWDEFWNPDFELLKQNLKQAVVFDGRNIYEPDFMLEQGFRYFAIGRGEAI</sequence>
<proteinExistence type="inferred from homology"/>
<keyword evidence="6 8" id="KW-0520">NAD</keyword>
<evidence type="ECO:0000256" key="8">
    <source>
        <dbReference type="PIRNR" id="PIRNR000124"/>
    </source>
</evidence>
<comment type="similarity">
    <text evidence="2 8">Belongs to the UDP-glucose/GDP-mannose dehydrogenase family.</text>
</comment>
<dbReference type="RefSeq" id="WP_107865278.1">
    <property type="nucleotide sequence ID" value="NZ_QAON01000005.1"/>
</dbReference>
<dbReference type="InterPro" id="IPR017476">
    <property type="entry name" value="UDP-Glc/GDP-Man"/>
</dbReference>
<evidence type="ECO:0000259" key="11">
    <source>
        <dbReference type="SMART" id="SM00984"/>
    </source>
</evidence>
<dbReference type="Pfam" id="PF03720">
    <property type="entry name" value="UDPG_MGDP_dh_C"/>
    <property type="match status" value="1"/>
</dbReference>
<evidence type="ECO:0000256" key="3">
    <source>
        <dbReference type="ARBA" id="ARBA00012954"/>
    </source>
</evidence>
<protein>
    <recommendedName>
        <fullName evidence="4 8">UDP-glucose 6-dehydrogenase</fullName>
        <ecNumber evidence="3 8">1.1.1.22</ecNumber>
    </recommendedName>
</protein>
<name>A0A2T5J088_9GAMM</name>
<evidence type="ECO:0000256" key="9">
    <source>
        <dbReference type="PIRSR" id="PIRSR500134-2"/>
    </source>
</evidence>
<dbReference type="AlphaFoldDB" id="A0A2T5J088"/>
<dbReference type="GO" id="GO:0003979">
    <property type="term" value="F:UDP-glucose 6-dehydrogenase activity"/>
    <property type="evidence" value="ECO:0007669"/>
    <property type="project" value="UniProtKB-EC"/>
</dbReference>
<feature type="binding site" evidence="9">
    <location>
        <position position="199"/>
    </location>
    <ligand>
        <name>substrate</name>
    </ligand>
</feature>
<dbReference type="SUPFAM" id="SSF48179">
    <property type="entry name" value="6-phosphogluconate dehydrogenase C-terminal domain-like"/>
    <property type="match status" value="1"/>
</dbReference>
<dbReference type="InterPro" id="IPR028357">
    <property type="entry name" value="UDPglc_DH_bac"/>
</dbReference>
<evidence type="ECO:0000313" key="12">
    <source>
        <dbReference type="EMBL" id="PTQ89762.1"/>
    </source>
</evidence>
<dbReference type="GO" id="GO:0000271">
    <property type="term" value="P:polysaccharide biosynthetic process"/>
    <property type="evidence" value="ECO:0007669"/>
    <property type="project" value="InterPro"/>
</dbReference>
<evidence type="ECO:0000256" key="2">
    <source>
        <dbReference type="ARBA" id="ARBA00006601"/>
    </source>
</evidence>
<feature type="binding site" evidence="9">
    <location>
        <begin position="143"/>
        <end position="146"/>
    </location>
    <ligand>
        <name>substrate</name>
    </ligand>
</feature>
<dbReference type="EC" id="1.1.1.22" evidence="3 8"/>
<evidence type="ECO:0000256" key="5">
    <source>
        <dbReference type="ARBA" id="ARBA00023002"/>
    </source>
</evidence>
<dbReference type="InterPro" id="IPR036220">
    <property type="entry name" value="UDP-Glc/GDP-Man_DH_C_sf"/>
</dbReference>
<dbReference type="EMBL" id="QAON01000005">
    <property type="protein sequence ID" value="PTQ89762.1"/>
    <property type="molecule type" value="Genomic_DNA"/>
</dbReference>
<dbReference type="PIRSF" id="PIRSF000124">
    <property type="entry name" value="UDPglc_GDPman_dh"/>
    <property type="match status" value="1"/>
</dbReference>
<dbReference type="Gene3D" id="3.40.50.720">
    <property type="entry name" value="NAD(P)-binding Rossmann-like Domain"/>
    <property type="match status" value="2"/>
</dbReference>
<organism evidence="12 13">
    <name type="scientific">Agitococcus lubricus</name>
    <dbReference type="NCBI Taxonomy" id="1077255"/>
    <lineage>
        <taxon>Bacteria</taxon>
        <taxon>Pseudomonadati</taxon>
        <taxon>Pseudomonadota</taxon>
        <taxon>Gammaproteobacteria</taxon>
        <taxon>Moraxellales</taxon>
        <taxon>Moraxellaceae</taxon>
        <taxon>Agitococcus</taxon>
    </lineage>
</organism>
<dbReference type="InterPro" id="IPR001732">
    <property type="entry name" value="UDP-Glc/GDP-Man_DH_N"/>
</dbReference>
<feature type="domain" description="UDP-glucose/GDP-mannose dehydrogenase C-terminal" evidence="11">
    <location>
        <begin position="309"/>
        <end position="413"/>
    </location>
</feature>
<dbReference type="InterPro" id="IPR014026">
    <property type="entry name" value="UDP-Glc/GDP-Man_DH_dimer"/>
</dbReference>
<comment type="catalytic activity">
    <reaction evidence="7 8">
        <text>UDP-alpha-D-glucose + 2 NAD(+) + H2O = UDP-alpha-D-glucuronate + 2 NADH + 3 H(+)</text>
        <dbReference type="Rhea" id="RHEA:23596"/>
        <dbReference type="ChEBI" id="CHEBI:15377"/>
        <dbReference type="ChEBI" id="CHEBI:15378"/>
        <dbReference type="ChEBI" id="CHEBI:57540"/>
        <dbReference type="ChEBI" id="CHEBI:57945"/>
        <dbReference type="ChEBI" id="CHEBI:58052"/>
        <dbReference type="ChEBI" id="CHEBI:58885"/>
        <dbReference type="EC" id="1.1.1.22"/>
    </reaction>
</comment>
<feature type="binding site" evidence="10">
    <location>
        <position position="146"/>
    </location>
    <ligand>
        <name>NAD(+)</name>
        <dbReference type="ChEBI" id="CHEBI:57540"/>
    </ligand>
</feature>
<dbReference type="GO" id="GO:0006065">
    <property type="term" value="P:UDP-glucuronate biosynthetic process"/>
    <property type="evidence" value="ECO:0007669"/>
    <property type="project" value="UniProtKB-UniPathway"/>
</dbReference>
<dbReference type="Pfam" id="PF03721">
    <property type="entry name" value="UDPG_MGDP_dh_N"/>
    <property type="match status" value="1"/>
</dbReference>
<feature type="binding site" evidence="10">
    <location>
        <position position="29"/>
    </location>
    <ligand>
        <name>NAD(+)</name>
        <dbReference type="ChEBI" id="CHEBI:57540"/>
    </ligand>
</feature>
<feature type="binding site" evidence="9">
    <location>
        <position position="316"/>
    </location>
    <ligand>
        <name>substrate</name>
    </ligand>
</feature>
<feature type="binding site" evidence="9">
    <location>
        <begin position="244"/>
        <end position="248"/>
    </location>
    <ligand>
        <name>substrate</name>
    </ligand>
</feature>
<evidence type="ECO:0000256" key="7">
    <source>
        <dbReference type="ARBA" id="ARBA00047473"/>
    </source>
</evidence>
<dbReference type="GO" id="GO:0051287">
    <property type="term" value="F:NAD binding"/>
    <property type="evidence" value="ECO:0007669"/>
    <property type="project" value="InterPro"/>
</dbReference>
<keyword evidence="13" id="KW-1185">Reference proteome</keyword>
<dbReference type="Pfam" id="PF00984">
    <property type="entry name" value="UDPG_MGDP_dh"/>
    <property type="match status" value="1"/>
</dbReference>
<dbReference type="Proteomes" id="UP000244223">
    <property type="component" value="Unassembled WGS sequence"/>
</dbReference>
<dbReference type="OrthoDB" id="9803238at2"/>
<dbReference type="NCBIfam" id="TIGR03026">
    <property type="entry name" value="NDP-sugDHase"/>
    <property type="match status" value="1"/>
</dbReference>
<dbReference type="InterPro" id="IPR036291">
    <property type="entry name" value="NAD(P)-bd_dom_sf"/>
</dbReference>
<gene>
    <name evidence="12" type="ORF">C8N29_10586</name>
</gene>
<dbReference type="PANTHER" id="PTHR43750">
    <property type="entry name" value="UDP-GLUCOSE 6-DEHYDROGENASE TUAD"/>
    <property type="match status" value="1"/>
</dbReference>
<dbReference type="SUPFAM" id="SSF51735">
    <property type="entry name" value="NAD(P)-binding Rossmann-fold domains"/>
    <property type="match status" value="1"/>
</dbReference>
<dbReference type="PANTHER" id="PTHR43750:SF3">
    <property type="entry name" value="UDP-GLUCOSE 6-DEHYDROGENASE TUAD"/>
    <property type="match status" value="1"/>
</dbReference>
<keyword evidence="5 8" id="KW-0560">Oxidoreductase</keyword>
<dbReference type="Gene3D" id="1.20.5.100">
    <property type="entry name" value="Cytochrome c1, transmembrane anchor, C-terminal"/>
    <property type="match status" value="1"/>
</dbReference>
<evidence type="ECO:0000256" key="6">
    <source>
        <dbReference type="ARBA" id="ARBA00023027"/>
    </source>
</evidence>
<feature type="binding site" evidence="10">
    <location>
        <position position="109"/>
    </location>
    <ligand>
        <name>NAD(+)</name>
        <dbReference type="ChEBI" id="CHEBI:57540"/>
    </ligand>
</feature>
<dbReference type="UniPathway" id="UPA00038">
    <property type="reaction ID" value="UER00491"/>
</dbReference>
<comment type="pathway">
    <text evidence="1">Nucleotide-sugar biosynthesis; UDP-alpha-D-glucuronate biosynthesis; UDP-alpha-D-glucuronate from UDP-alpha-D-glucose: step 1/1.</text>
</comment>
<evidence type="ECO:0000256" key="10">
    <source>
        <dbReference type="PIRSR" id="PIRSR500134-3"/>
    </source>
</evidence>
<dbReference type="PIRSF" id="PIRSF500134">
    <property type="entry name" value="UDPglc_DH_bac"/>
    <property type="match status" value="1"/>
</dbReference>
<dbReference type="SMART" id="SM00984">
    <property type="entry name" value="UDPG_MGDP_dh_C"/>
    <property type="match status" value="1"/>
</dbReference>
<evidence type="ECO:0000256" key="1">
    <source>
        <dbReference type="ARBA" id="ARBA00004701"/>
    </source>
</evidence>
<reference evidence="12 13" key="1">
    <citation type="submission" date="2018-04" db="EMBL/GenBank/DDBJ databases">
        <title>Genomic Encyclopedia of Archaeal and Bacterial Type Strains, Phase II (KMG-II): from individual species to whole genera.</title>
        <authorList>
            <person name="Goeker M."/>
        </authorList>
    </citation>
    <scope>NUCLEOTIDE SEQUENCE [LARGE SCALE GENOMIC DNA]</scope>
    <source>
        <strain evidence="12 13">DSM 5822</strain>
    </source>
</reference>
<comment type="caution">
    <text evidence="12">The sequence shown here is derived from an EMBL/GenBank/DDBJ whole genome shotgun (WGS) entry which is preliminary data.</text>
</comment>
<dbReference type="InterPro" id="IPR014027">
    <property type="entry name" value="UDP-Glc/GDP-Man_DH_C"/>
</dbReference>
<evidence type="ECO:0000313" key="13">
    <source>
        <dbReference type="Proteomes" id="UP000244223"/>
    </source>
</evidence>
<feature type="binding site" evidence="9">
    <location>
        <position position="252"/>
    </location>
    <ligand>
        <name>substrate</name>
    </ligand>
</feature>
<accession>A0A2T5J088</accession>
<dbReference type="SUPFAM" id="SSF52413">
    <property type="entry name" value="UDP-glucose/GDP-mannose dehydrogenase C-terminal domain"/>
    <property type="match status" value="1"/>
</dbReference>